<reference evidence="1" key="1">
    <citation type="submission" date="2019-12" db="EMBL/GenBank/DDBJ databases">
        <title>Genome sequencing and annotation of Brassica cretica.</title>
        <authorList>
            <person name="Studholme D.J."/>
            <person name="Sarris P."/>
        </authorList>
    </citation>
    <scope>NUCLEOTIDE SEQUENCE</scope>
    <source>
        <strain evidence="1">PFS-109/04</strain>
        <tissue evidence="1">Leaf</tissue>
    </source>
</reference>
<gene>
    <name evidence="1" type="ORF">F2Q69_00047925</name>
</gene>
<proteinExistence type="predicted"/>
<dbReference type="Proteomes" id="UP000712600">
    <property type="component" value="Unassembled WGS sequence"/>
</dbReference>
<dbReference type="AlphaFoldDB" id="A0A8S9PT78"/>
<dbReference type="EMBL" id="QGKX02001347">
    <property type="protein sequence ID" value="KAF3524434.1"/>
    <property type="molecule type" value="Genomic_DNA"/>
</dbReference>
<organism evidence="1 2">
    <name type="scientific">Brassica cretica</name>
    <name type="common">Mustard</name>
    <dbReference type="NCBI Taxonomy" id="69181"/>
    <lineage>
        <taxon>Eukaryota</taxon>
        <taxon>Viridiplantae</taxon>
        <taxon>Streptophyta</taxon>
        <taxon>Embryophyta</taxon>
        <taxon>Tracheophyta</taxon>
        <taxon>Spermatophyta</taxon>
        <taxon>Magnoliopsida</taxon>
        <taxon>eudicotyledons</taxon>
        <taxon>Gunneridae</taxon>
        <taxon>Pentapetalae</taxon>
        <taxon>rosids</taxon>
        <taxon>malvids</taxon>
        <taxon>Brassicales</taxon>
        <taxon>Brassicaceae</taxon>
        <taxon>Brassiceae</taxon>
        <taxon>Brassica</taxon>
    </lineage>
</organism>
<evidence type="ECO:0000313" key="1">
    <source>
        <dbReference type="EMBL" id="KAF3524434.1"/>
    </source>
</evidence>
<evidence type="ECO:0000313" key="2">
    <source>
        <dbReference type="Proteomes" id="UP000712600"/>
    </source>
</evidence>
<comment type="caution">
    <text evidence="1">The sequence shown here is derived from an EMBL/GenBank/DDBJ whole genome shotgun (WGS) entry which is preliminary data.</text>
</comment>
<sequence length="94" mass="10505">MANWTRLINLAIERVRRGSSNSPNGELNWSIQLTIGRVGRAASNSPSASWTWLIQLARWRQPIGPSSHMASWLASYRSNSPDGQLASHLWVHLA</sequence>
<accession>A0A8S9PT78</accession>
<protein>
    <submittedName>
        <fullName evidence="1">Uncharacterized protein</fullName>
    </submittedName>
</protein>
<name>A0A8S9PT78_BRACR</name>